<protein>
    <submittedName>
        <fullName evidence="1">Uncharacterized protein</fullName>
    </submittedName>
</protein>
<evidence type="ECO:0000313" key="2">
    <source>
        <dbReference type="Proteomes" id="UP001626550"/>
    </source>
</evidence>
<dbReference type="EMBL" id="JBJKFK010000322">
    <property type="protein sequence ID" value="KAL3317836.1"/>
    <property type="molecule type" value="Genomic_DNA"/>
</dbReference>
<sequence>MSILLLAGDKPGVHALRPRSMLYRLFKSRGRMSCLSKAYRESPVLFPAMVLHIMQLYFFPRP</sequence>
<gene>
    <name evidence="1" type="ORF">Ciccas_003506</name>
</gene>
<comment type="caution">
    <text evidence="1">The sequence shown here is derived from an EMBL/GenBank/DDBJ whole genome shotgun (WGS) entry which is preliminary data.</text>
</comment>
<name>A0ABD2QE66_9PLAT</name>
<accession>A0ABD2QE66</accession>
<dbReference type="Proteomes" id="UP001626550">
    <property type="component" value="Unassembled WGS sequence"/>
</dbReference>
<organism evidence="1 2">
    <name type="scientific">Cichlidogyrus casuarinus</name>
    <dbReference type="NCBI Taxonomy" id="1844966"/>
    <lineage>
        <taxon>Eukaryota</taxon>
        <taxon>Metazoa</taxon>
        <taxon>Spiralia</taxon>
        <taxon>Lophotrochozoa</taxon>
        <taxon>Platyhelminthes</taxon>
        <taxon>Monogenea</taxon>
        <taxon>Monopisthocotylea</taxon>
        <taxon>Dactylogyridea</taxon>
        <taxon>Ancyrocephalidae</taxon>
        <taxon>Cichlidogyrus</taxon>
    </lineage>
</organism>
<keyword evidence="2" id="KW-1185">Reference proteome</keyword>
<dbReference type="AlphaFoldDB" id="A0ABD2QE66"/>
<reference evidence="1 2" key="1">
    <citation type="submission" date="2024-11" db="EMBL/GenBank/DDBJ databases">
        <title>Adaptive evolution of stress response genes in parasites aligns with host niche diversity.</title>
        <authorList>
            <person name="Hahn C."/>
            <person name="Resl P."/>
        </authorList>
    </citation>
    <scope>NUCLEOTIDE SEQUENCE [LARGE SCALE GENOMIC DNA]</scope>
    <source>
        <strain evidence="1">EGGRZ-B1_66</strain>
        <tissue evidence="1">Body</tissue>
    </source>
</reference>
<evidence type="ECO:0000313" key="1">
    <source>
        <dbReference type="EMBL" id="KAL3317836.1"/>
    </source>
</evidence>
<proteinExistence type="predicted"/>